<accession>A0A6V8LMT4</accession>
<evidence type="ECO:0000313" key="3">
    <source>
        <dbReference type="Proteomes" id="UP000494245"/>
    </source>
</evidence>
<dbReference type="EMBL" id="BLTE01000001">
    <property type="protein sequence ID" value="GFK92310.1"/>
    <property type="molecule type" value="Genomic_DNA"/>
</dbReference>
<name>A0A6V8LMT4_9BACT</name>
<proteinExistence type="predicted"/>
<comment type="caution">
    <text evidence="2">The sequence shown here is derived from an EMBL/GenBank/DDBJ whole genome shotgun (WGS) entry which is preliminary data.</text>
</comment>
<dbReference type="RefSeq" id="WP_173080315.1">
    <property type="nucleotide sequence ID" value="NZ_BLTE01000001.1"/>
</dbReference>
<reference evidence="2 3" key="2">
    <citation type="submission" date="2020-05" db="EMBL/GenBank/DDBJ databases">
        <title>Draft genome sequence of Desulfovibrio sp. strainFSS-1.</title>
        <authorList>
            <person name="Shimoshige H."/>
            <person name="Kobayashi H."/>
            <person name="Maekawa T."/>
        </authorList>
    </citation>
    <scope>NUCLEOTIDE SEQUENCE [LARGE SCALE GENOMIC DNA]</scope>
    <source>
        <strain evidence="2 3">SIID29052-01</strain>
    </source>
</reference>
<evidence type="ECO:0000256" key="1">
    <source>
        <dbReference type="SAM" id="Coils"/>
    </source>
</evidence>
<organism evidence="2 3">
    <name type="scientific">Fundidesulfovibrio magnetotacticus</name>
    <dbReference type="NCBI Taxonomy" id="2730080"/>
    <lineage>
        <taxon>Bacteria</taxon>
        <taxon>Pseudomonadati</taxon>
        <taxon>Thermodesulfobacteriota</taxon>
        <taxon>Desulfovibrionia</taxon>
        <taxon>Desulfovibrionales</taxon>
        <taxon>Desulfovibrionaceae</taxon>
        <taxon>Fundidesulfovibrio</taxon>
    </lineage>
</organism>
<feature type="coiled-coil region" evidence="1">
    <location>
        <begin position="53"/>
        <end position="80"/>
    </location>
</feature>
<keyword evidence="1" id="KW-0175">Coiled coil</keyword>
<gene>
    <name evidence="2" type="ORF">NNJEOMEG_00133</name>
</gene>
<feature type="coiled-coil region" evidence="1">
    <location>
        <begin position="194"/>
        <end position="311"/>
    </location>
</feature>
<keyword evidence="3" id="KW-1185">Reference proteome</keyword>
<dbReference type="Gene3D" id="1.10.287.1490">
    <property type="match status" value="1"/>
</dbReference>
<reference evidence="2 3" key="1">
    <citation type="submission" date="2020-04" db="EMBL/GenBank/DDBJ databases">
        <authorList>
            <consortium name="Desulfovibrio sp. FSS-1 genome sequencing consortium"/>
            <person name="Shimoshige H."/>
            <person name="Kobayashi H."/>
            <person name="Maekawa T."/>
        </authorList>
    </citation>
    <scope>NUCLEOTIDE SEQUENCE [LARGE SCALE GENOMIC DNA]</scope>
    <source>
        <strain evidence="2 3">SIID29052-01</strain>
    </source>
</reference>
<evidence type="ECO:0000313" key="2">
    <source>
        <dbReference type="EMBL" id="GFK92310.1"/>
    </source>
</evidence>
<protein>
    <submittedName>
        <fullName evidence="2">Uncharacterized protein</fullName>
    </submittedName>
</protein>
<feature type="coiled-coil region" evidence="1">
    <location>
        <begin position="353"/>
        <end position="380"/>
    </location>
</feature>
<sequence length="384" mass="42265">MKFSNDRVLRVLEDVKARMALRDERAKLAAEAWQLSREVEYLSDQVEVQLAEHAALAAQARDIDGELEELRAAVLRLRGEHAALPGHADAQALEQGVREKYEALPAIESEIEALRVETEAMRGEIAGLEAHALETDTLLRELEPQADRLAARRERLGEERALLSGVCEALDSWISSAPQDGTAPLSDSSASAFLEELARRADSRERELAGLRSANQALTLEKEKLARQLEALKRQITGSATNLADQNLDALERDVATLLDRNKELREHLQAARVSELKEAKETLATEEAEFAAAQKDLLQARLRMDDIEEASRELYARDDPAAVLLGLQAETLAIQRHRRATSGVAEAMTLAARHAAQTNETLEAQIERLRSAISALGIAAYGA</sequence>
<dbReference type="AlphaFoldDB" id="A0A6V8LMT4"/>
<dbReference type="Proteomes" id="UP000494245">
    <property type="component" value="Unassembled WGS sequence"/>
</dbReference>